<protein>
    <submittedName>
        <fullName evidence="2">Molybdopterin synthase, large subunit CNX6</fullName>
    </submittedName>
</protein>
<sequence length="98" mass="10747">MALKTMRALCRLARLRWDGLLRIAIAHRVGVVGVGETSVIIAASSAHRADAIEAVGWIIDELKATVPIWKKETFEGGEVWKENDGTQRREPAPPPPPP</sequence>
<dbReference type="PANTHER" id="PTHR23404">
    <property type="entry name" value="MOLYBDOPTERIN SYNTHASE RELATED"/>
    <property type="match status" value="1"/>
</dbReference>
<dbReference type="EMBL" id="GG663750">
    <property type="protein sequence ID" value="EEH51554.1"/>
    <property type="molecule type" value="Genomic_DNA"/>
</dbReference>
<evidence type="ECO:0000256" key="1">
    <source>
        <dbReference type="SAM" id="MobiDB-lite"/>
    </source>
</evidence>
<evidence type="ECO:0000313" key="2">
    <source>
        <dbReference type="EMBL" id="EEH51554.1"/>
    </source>
</evidence>
<evidence type="ECO:0000313" key="3">
    <source>
        <dbReference type="Proteomes" id="UP000001876"/>
    </source>
</evidence>
<feature type="compositionally biased region" description="Basic and acidic residues" evidence="1">
    <location>
        <begin position="77"/>
        <end position="91"/>
    </location>
</feature>
<name>C1N7M8_MICPC</name>
<feature type="region of interest" description="Disordered" evidence="1">
    <location>
        <begin position="77"/>
        <end position="98"/>
    </location>
</feature>
<dbReference type="Pfam" id="PF02391">
    <property type="entry name" value="MoaE"/>
    <property type="match status" value="1"/>
</dbReference>
<dbReference type="AlphaFoldDB" id="C1N7M8"/>
<dbReference type="Gene3D" id="3.90.1170.40">
    <property type="entry name" value="Molybdopterin biosynthesis MoaE subunit"/>
    <property type="match status" value="1"/>
</dbReference>
<dbReference type="InterPro" id="IPR003448">
    <property type="entry name" value="Mopterin_biosynth_MoaE"/>
</dbReference>
<dbReference type="OrthoDB" id="5531344at2759"/>
<dbReference type="RefSeq" id="XP_003063932.1">
    <property type="nucleotide sequence ID" value="XM_003063886.1"/>
</dbReference>
<dbReference type="SUPFAM" id="SSF54690">
    <property type="entry name" value="Molybdopterin synthase subunit MoaE"/>
    <property type="match status" value="1"/>
</dbReference>
<accession>C1N7M8</accession>
<dbReference type="CDD" id="cd00756">
    <property type="entry name" value="MoaE"/>
    <property type="match status" value="1"/>
</dbReference>
<dbReference type="GO" id="GO:0006777">
    <property type="term" value="P:Mo-molybdopterin cofactor biosynthetic process"/>
    <property type="evidence" value="ECO:0007669"/>
    <property type="project" value="InterPro"/>
</dbReference>
<dbReference type="InterPro" id="IPR036563">
    <property type="entry name" value="MoaE_sf"/>
</dbReference>
<dbReference type="STRING" id="564608.C1N7M8"/>
<proteinExistence type="predicted"/>
<dbReference type="OMA" id="KENDGTQ"/>
<dbReference type="KEGG" id="mpp:MICPUCDRAFT_53761"/>
<dbReference type="Proteomes" id="UP000001876">
    <property type="component" value="Unassembled WGS sequence"/>
</dbReference>
<dbReference type="GeneID" id="9689373"/>
<keyword evidence="3" id="KW-1185">Reference proteome</keyword>
<dbReference type="eggNOG" id="KOG3307">
    <property type="taxonomic scope" value="Eukaryota"/>
</dbReference>
<reference evidence="2 3" key="1">
    <citation type="journal article" date="2009" name="Science">
        <title>Green evolution and dynamic adaptations revealed by genomes of the marine picoeukaryotes Micromonas.</title>
        <authorList>
            <person name="Worden A.Z."/>
            <person name="Lee J.H."/>
            <person name="Mock T."/>
            <person name="Rouze P."/>
            <person name="Simmons M.P."/>
            <person name="Aerts A.L."/>
            <person name="Allen A.E."/>
            <person name="Cuvelier M.L."/>
            <person name="Derelle E."/>
            <person name="Everett M.V."/>
            <person name="Foulon E."/>
            <person name="Grimwood J."/>
            <person name="Gundlach H."/>
            <person name="Henrissat B."/>
            <person name="Napoli C."/>
            <person name="McDonald S.M."/>
            <person name="Parker M.S."/>
            <person name="Rombauts S."/>
            <person name="Salamov A."/>
            <person name="Von Dassow P."/>
            <person name="Badger J.H."/>
            <person name="Coutinho P.M."/>
            <person name="Demir E."/>
            <person name="Dubchak I."/>
            <person name="Gentemann C."/>
            <person name="Eikrem W."/>
            <person name="Gready J.E."/>
            <person name="John U."/>
            <person name="Lanier W."/>
            <person name="Lindquist E.A."/>
            <person name="Lucas S."/>
            <person name="Mayer K.F."/>
            <person name="Moreau H."/>
            <person name="Not F."/>
            <person name="Otillar R."/>
            <person name="Panaud O."/>
            <person name="Pangilinan J."/>
            <person name="Paulsen I."/>
            <person name="Piegu B."/>
            <person name="Poliakov A."/>
            <person name="Robbens S."/>
            <person name="Schmutz J."/>
            <person name="Toulza E."/>
            <person name="Wyss T."/>
            <person name="Zelensky A."/>
            <person name="Zhou K."/>
            <person name="Armbrust E.V."/>
            <person name="Bhattacharya D."/>
            <person name="Goodenough U.W."/>
            <person name="Van de Peer Y."/>
            <person name="Grigoriev I.V."/>
        </authorList>
    </citation>
    <scope>NUCLEOTIDE SEQUENCE [LARGE SCALE GENOMIC DNA]</scope>
    <source>
        <strain evidence="2 3">CCMP1545</strain>
    </source>
</reference>
<gene>
    <name evidence="2" type="primary">CNX6B</name>
    <name evidence="2" type="ORF">MICPUCDRAFT_53761</name>
</gene>
<organism evidence="3">
    <name type="scientific">Micromonas pusilla (strain CCMP1545)</name>
    <name type="common">Picoplanktonic green alga</name>
    <dbReference type="NCBI Taxonomy" id="564608"/>
    <lineage>
        <taxon>Eukaryota</taxon>
        <taxon>Viridiplantae</taxon>
        <taxon>Chlorophyta</taxon>
        <taxon>Mamiellophyceae</taxon>
        <taxon>Mamiellales</taxon>
        <taxon>Mamiellaceae</taxon>
        <taxon>Micromonas</taxon>
    </lineage>
</organism>